<accession>A0ABX1JD89</accession>
<dbReference type="InterPro" id="IPR006076">
    <property type="entry name" value="FAD-dep_OxRdtase"/>
</dbReference>
<dbReference type="EMBL" id="JAAXLS010000040">
    <property type="protein sequence ID" value="NKQ57704.1"/>
    <property type="molecule type" value="Genomic_DNA"/>
</dbReference>
<dbReference type="RefSeq" id="WP_168520827.1">
    <property type="nucleotide sequence ID" value="NZ_JAAXLS010000040.1"/>
</dbReference>
<keyword evidence="1" id="KW-0560">Oxidoreductase</keyword>
<keyword evidence="4" id="KW-1185">Reference proteome</keyword>
<dbReference type="InterPro" id="IPR036188">
    <property type="entry name" value="FAD/NAD-bd_sf"/>
</dbReference>
<evidence type="ECO:0000259" key="2">
    <source>
        <dbReference type="Pfam" id="PF01266"/>
    </source>
</evidence>
<comment type="caution">
    <text evidence="3">The sequence shown here is derived from an EMBL/GenBank/DDBJ whole genome shotgun (WGS) entry which is preliminary data.</text>
</comment>
<dbReference type="Gene3D" id="3.50.50.60">
    <property type="entry name" value="FAD/NAD(P)-binding domain"/>
    <property type="match status" value="1"/>
</dbReference>
<dbReference type="PANTHER" id="PTHR13847">
    <property type="entry name" value="SARCOSINE DEHYDROGENASE-RELATED"/>
    <property type="match status" value="1"/>
</dbReference>
<dbReference type="Gene3D" id="3.30.9.10">
    <property type="entry name" value="D-Amino Acid Oxidase, subunit A, domain 2"/>
    <property type="match status" value="1"/>
</dbReference>
<proteinExistence type="predicted"/>
<dbReference type="SUPFAM" id="SSF51905">
    <property type="entry name" value="FAD/NAD(P)-binding domain"/>
    <property type="match status" value="1"/>
</dbReference>
<name>A0ABX1JD89_9PSEU</name>
<dbReference type="Proteomes" id="UP000715441">
    <property type="component" value="Unassembled WGS sequence"/>
</dbReference>
<protein>
    <submittedName>
        <fullName evidence="3">FAD-binding oxidoreductase</fullName>
    </submittedName>
</protein>
<dbReference type="Pfam" id="PF01266">
    <property type="entry name" value="DAO"/>
    <property type="match status" value="1"/>
</dbReference>
<evidence type="ECO:0000313" key="3">
    <source>
        <dbReference type="EMBL" id="NKQ57704.1"/>
    </source>
</evidence>
<sequence length="375" mass="40383">MIVLGAGLVGTSIAYALAQRGADVAVIERDEVGAGTSGRCDGNILVQTKGEELSARLTMASIELYERWHEQLPVSFHFQRCGSLMVAETERELEMLRRQVKWLRDMDVPVRLLEPGELTEREPALAKDLAGGSECMADASVYPLEAVHAIAAGATECGATIITGCAARRILRNDRGEVRGVGTSAGVFASPVVVNALGVWAPALSDTVDVPLPIRPRRGTLVVTEAVTSVITNKITEIGYVAQRYEDDGEPEREDVTLVAEPTPNGNLLLGSSREFSDFDVSVSSDMVRAIVRRAVRFIPRLERIKIIRSFSGLRPYTPGGKPIISRIEQVPGYFVAAGHEGEGVGMAPITGELTADLVCGREPRFSLSGMGVNR</sequence>
<evidence type="ECO:0000256" key="1">
    <source>
        <dbReference type="ARBA" id="ARBA00023002"/>
    </source>
</evidence>
<organism evidence="3 4">
    <name type="scientific">Amycolatopsis acididurans</name>
    <dbReference type="NCBI Taxonomy" id="2724524"/>
    <lineage>
        <taxon>Bacteria</taxon>
        <taxon>Bacillati</taxon>
        <taxon>Actinomycetota</taxon>
        <taxon>Actinomycetes</taxon>
        <taxon>Pseudonocardiales</taxon>
        <taxon>Pseudonocardiaceae</taxon>
        <taxon>Amycolatopsis</taxon>
    </lineage>
</organism>
<gene>
    <name evidence="3" type="ORF">HFP15_33065</name>
</gene>
<evidence type="ECO:0000313" key="4">
    <source>
        <dbReference type="Proteomes" id="UP000715441"/>
    </source>
</evidence>
<reference evidence="3 4" key="1">
    <citation type="submission" date="2020-04" db="EMBL/GenBank/DDBJ databases">
        <title>Novel species.</title>
        <authorList>
            <person name="Teo W.F.A."/>
            <person name="Lipun K."/>
            <person name="Srisuk N."/>
            <person name="Duangmal K."/>
        </authorList>
    </citation>
    <scope>NUCLEOTIDE SEQUENCE [LARGE SCALE GENOMIC DNA]</scope>
    <source>
        <strain evidence="3 4">K13G38</strain>
    </source>
</reference>
<dbReference type="SUPFAM" id="SSF54373">
    <property type="entry name" value="FAD-linked reductases, C-terminal domain"/>
    <property type="match status" value="1"/>
</dbReference>
<dbReference type="PANTHER" id="PTHR13847:SF287">
    <property type="entry name" value="FAD-DEPENDENT OXIDOREDUCTASE DOMAIN-CONTAINING PROTEIN 1"/>
    <property type="match status" value="1"/>
</dbReference>
<feature type="domain" description="FAD dependent oxidoreductase" evidence="2">
    <location>
        <begin position="2"/>
        <end position="358"/>
    </location>
</feature>